<feature type="non-terminal residue" evidence="2">
    <location>
        <position position="1"/>
    </location>
</feature>
<reference evidence="2" key="1">
    <citation type="submission" date="2017-12" db="EMBL/GenBank/DDBJ databases">
        <title>High-resolution comparative analysis of great ape genomes.</title>
        <authorList>
            <person name="Pollen A."/>
            <person name="Hastie A."/>
            <person name="Hormozdiari F."/>
            <person name="Dougherty M."/>
            <person name="Liu R."/>
            <person name="Chaisson M."/>
            <person name="Hoppe E."/>
            <person name="Hill C."/>
            <person name="Pang A."/>
            <person name="Hillier L."/>
            <person name="Baker C."/>
            <person name="Armstrong J."/>
            <person name="Shendure J."/>
            <person name="Paten B."/>
            <person name="Wilson R."/>
            <person name="Chao H."/>
            <person name="Schneider V."/>
            <person name="Ventura M."/>
            <person name="Kronenberg Z."/>
            <person name="Murali S."/>
            <person name="Gordon D."/>
            <person name="Cantsilieris S."/>
            <person name="Munson K."/>
            <person name="Nelson B."/>
            <person name="Raja A."/>
            <person name="Underwood J."/>
            <person name="Diekhans M."/>
            <person name="Fiddes I."/>
            <person name="Haussler D."/>
            <person name="Eichler E."/>
        </authorList>
    </citation>
    <scope>NUCLEOTIDE SEQUENCE [LARGE SCALE GENOMIC DNA]</scope>
    <source>
        <strain evidence="2">Susie</strain>
    </source>
</reference>
<dbReference type="Gene3D" id="3.40.50.410">
    <property type="entry name" value="von Willebrand factor, type A domain"/>
    <property type="match status" value="1"/>
</dbReference>
<dbReference type="PANTHER" id="PTHR46785:SF1">
    <property type="entry name" value="VON WILLEBRAND FACTOR A DOMAIN-CONTAINING PROTEIN 3B"/>
    <property type="match status" value="1"/>
</dbReference>
<dbReference type="PANTHER" id="PTHR46785">
    <property type="entry name" value="VON WILLEBRAND FACTOR A DOMAIN-CONTAINING PROTEIN 3B"/>
    <property type="match status" value="1"/>
</dbReference>
<dbReference type="InterPro" id="IPR002035">
    <property type="entry name" value="VWF_A"/>
</dbReference>
<dbReference type="EMBL" id="NDHI03003686">
    <property type="protein sequence ID" value="PNJ08609.1"/>
    <property type="molecule type" value="Genomic_DNA"/>
</dbReference>
<protein>
    <submittedName>
        <fullName evidence="2">VWA3B isoform 15</fullName>
    </submittedName>
</protein>
<dbReference type="InterPro" id="IPR036465">
    <property type="entry name" value="vWFA_dom_sf"/>
</dbReference>
<dbReference type="AlphaFoldDB" id="A0A2J8RJ93"/>
<gene>
    <name evidence="2" type="ORF">CR201_G0050548</name>
</gene>
<proteinExistence type="predicted"/>
<accession>A0A2J8RJ93</accession>
<sequence>SKLDLVKDKIIQFIQEQLKYKSKFNFVKFDGQAVAWREQLAEVNEDSLEQAQSWIRDMKIGSSTNTLSALKTAFADKETQAIYLLTDGRPDQGTSPHLLLTAAI</sequence>
<evidence type="ECO:0000313" key="2">
    <source>
        <dbReference type="EMBL" id="PNJ08609.1"/>
    </source>
</evidence>
<comment type="caution">
    <text evidence="2">The sequence shown here is derived from an EMBL/GenBank/DDBJ whole genome shotgun (WGS) entry which is preliminary data.</text>
</comment>
<feature type="domain" description="VWFA" evidence="1">
    <location>
        <begin position="9"/>
        <end position="94"/>
    </location>
</feature>
<evidence type="ECO:0000259" key="1">
    <source>
        <dbReference type="Pfam" id="PF13768"/>
    </source>
</evidence>
<dbReference type="Pfam" id="PF13768">
    <property type="entry name" value="VWA_3"/>
    <property type="match status" value="1"/>
</dbReference>
<organism evidence="2">
    <name type="scientific">Pongo abelii</name>
    <name type="common">Sumatran orangutan</name>
    <name type="synonym">Pongo pygmaeus abelii</name>
    <dbReference type="NCBI Taxonomy" id="9601"/>
    <lineage>
        <taxon>Eukaryota</taxon>
        <taxon>Metazoa</taxon>
        <taxon>Chordata</taxon>
        <taxon>Craniata</taxon>
        <taxon>Vertebrata</taxon>
        <taxon>Euteleostomi</taxon>
        <taxon>Mammalia</taxon>
        <taxon>Eutheria</taxon>
        <taxon>Euarchontoglires</taxon>
        <taxon>Primates</taxon>
        <taxon>Haplorrhini</taxon>
        <taxon>Catarrhini</taxon>
        <taxon>Hominidae</taxon>
        <taxon>Pongo</taxon>
    </lineage>
</organism>
<dbReference type="SUPFAM" id="SSF53300">
    <property type="entry name" value="vWA-like"/>
    <property type="match status" value="1"/>
</dbReference>
<name>A0A2J8RJ93_PONAB</name>